<dbReference type="Proteomes" id="UP000828390">
    <property type="component" value="Unassembled WGS sequence"/>
</dbReference>
<dbReference type="AlphaFoldDB" id="A0A9D4KV91"/>
<keyword evidence="3" id="KW-0812">Transmembrane</keyword>
<dbReference type="GO" id="GO:0005886">
    <property type="term" value="C:plasma membrane"/>
    <property type="evidence" value="ECO:0007669"/>
    <property type="project" value="TreeGrafter"/>
</dbReference>
<evidence type="ECO:0000256" key="5">
    <source>
        <dbReference type="ARBA" id="ARBA00022737"/>
    </source>
</evidence>
<reference evidence="9" key="2">
    <citation type="submission" date="2020-11" db="EMBL/GenBank/DDBJ databases">
        <authorList>
            <person name="McCartney M.A."/>
            <person name="Auch B."/>
            <person name="Kono T."/>
            <person name="Mallez S."/>
            <person name="Becker A."/>
            <person name="Gohl D.M."/>
            <person name="Silverstein K.A.T."/>
            <person name="Koren S."/>
            <person name="Bechman K.B."/>
            <person name="Herman A."/>
            <person name="Abrahante J.E."/>
            <person name="Garbe J."/>
        </authorList>
    </citation>
    <scope>NUCLEOTIDE SEQUENCE</scope>
    <source>
        <strain evidence="9">Duluth1</strain>
        <tissue evidence="9">Whole animal</tissue>
    </source>
</reference>
<evidence type="ECO:0000313" key="9">
    <source>
        <dbReference type="EMBL" id="KAH3846273.1"/>
    </source>
</evidence>
<evidence type="ECO:0000256" key="8">
    <source>
        <dbReference type="ARBA" id="ARBA00023136"/>
    </source>
</evidence>
<dbReference type="InterPro" id="IPR025875">
    <property type="entry name" value="Leu-rich_rpt_4"/>
</dbReference>
<proteinExistence type="predicted"/>
<protein>
    <submittedName>
        <fullName evidence="9">Uncharacterized protein</fullName>
    </submittedName>
</protein>
<dbReference type="Gene3D" id="3.80.10.10">
    <property type="entry name" value="Ribonuclease Inhibitor"/>
    <property type="match status" value="1"/>
</dbReference>
<comment type="caution">
    <text evidence="9">The sequence shown here is derived from an EMBL/GenBank/DDBJ whole genome shotgun (WGS) entry which is preliminary data.</text>
</comment>
<comment type="subcellular location">
    <subcellularLocation>
        <location evidence="1">Membrane</location>
        <topology evidence="1">Single-pass membrane protein</topology>
    </subcellularLocation>
</comment>
<keyword evidence="6" id="KW-1133">Transmembrane helix</keyword>
<name>A0A9D4KV91_DREPO</name>
<reference evidence="9" key="1">
    <citation type="journal article" date="2019" name="bioRxiv">
        <title>The Genome of the Zebra Mussel, Dreissena polymorpha: A Resource for Invasive Species Research.</title>
        <authorList>
            <person name="McCartney M.A."/>
            <person name="Auch B."/>
            <person name="Kono T."/>
            <person name="Mallez S."/>
            <person name="Zhang Y."/>
            <person name="Obille A."/>
            <person name="Becker A."/>
            <person name="Abrahante J.E."/>
            <person name="Garbe J."/>
            <person name="Badalamenti J.P."/>
            <person name="Herman A."/>
            <person name="Mangelson H."/>
            <person name="Liachko I."/>
            <person name="Sullivan S."/>
            <person name="Sone E.D."/>
            <person name="Koren S."/>
            <person name="Silverstein K.A.T."/>
            <person name="Beckman K.B."/>
            <person name="Gohl D.M."/>
        </authorList>
    </citation>
    <scope>NUCLEOTIDE SEQUENCE</scope>
    <source>
        <strain evidence="9">Duluth1</strain>
        <tissue evidence="9">Whole animal</tissue>
    </source>
</reference>
<dbReference type="InterPro" id="IPR001611">
    <property type="entry name" value="Leu-rich_rpt"/>
</dbReference>
<dbReference type="EMBL" id="JAIWYP010000003">
    <property type="protein sequence ID" value="KAH3846273.1"/>
    <property type="molecule type" value="Genomic_DNA"/>
</dbReference>
<dbReference type="PRINTS" id="PR00019">
    <property type="entry name" value="LEURICHRPT"/>
</dbReference>
<dbReference type="PANTHER" id="PTHR24365">
    <property type="entry name" value="TOLL-LIKE RECEPTOR"/>
    <property type="match status" value="1"/>
</dbReference>
<keyword evidence="2" id="KW-0433">Leucine-rich repeat</keyword>
<dbReference type="Pfam" id="PF12799">
    <property type="entry name" value="LRR_4"/>
    <property type="match status" value="1"/>
</dbReference>
<evidence type="ECO:0000256" key="2">
    <source>
        <dbReference type="ARBA" id="ARBA00022614"/>
    </source>
</evidence>
<keyword evidence="10" id="KW-1185">Reference proteome</keyword>
<evidence type="ECO:0000313" key="10">
    <source>
        <dbReference type="Proteomes" id="UP000828390"/>
    </source>
</evidence>
<keyword evidence="7" id="KW-0520">NAD</keyword>
<dbReference type="PANTHER" id="PTHR24365:SF545">
    <property type="entry name" value="TOLL-LIKE RECEPTOR 12"/>
    <property type="match status" value="1"/>
</dbReference>
<dbReference type="PROSITE" id="PS51450">
    <property type="entry name" value="LRR"/>
    <property type="match status" value="2"/>
</dbReference>
<keyword evidence="4" id="KW-0732">Signal</keyword>
<dbReference type="GO" id="GO:0038023">
    <property type="term" value="F:signaling receptor activity"/>
    <property type="evidence" value="ECO:0007669"/>
    <property type="project" value="TreeGrafter"/>
</dbReference>
<gene>
    <name evidence="9" type="ORF">DPMN_088572</name>
</gene>
<evidence type="ECO:0000256" key="7">
    <source>
        <dbReference type="ARBA" id="ARBA00023027"/>
    </source>
</evidence>
<evidence type="ECO:0000256" key="1">
    <source>
        <dbReference type="ARBA" id="ARBA00004167"/>
    </source>
</evidence>
<organism evidence="9 10">
    <name type="scientific">Dreissena polymorpha</name>
    <name type="common">Zebra mussel</name>
    <name type="synonym">Mytilus polymorpha</name>
    <dbReference type="NCBI Taxonomy" id="45954"/>
    <lineage>
        <taxon>Eukaryota</taxon>
        <taxon>Metazoa</taxon>
        <taxon>Spiralia</taxon>
        <taxon>Lophotrochozoa</taxon>
        <taxon>Mollusca</taxon>
        <taxon>Bivalvia</taxon>
        <taxon>Autobranchia</taxon>
        <taxon>Heteroconchia</taxon>
        <taxon>Euheterodonta</taxon>
        <taxon>Imparidentia</taxon>
        <taxon>Neoheterodontei</taxon>
        <taxon>Myida</taxon>
        <taxon>Dreissenoidea</taxon>
        <taxon>Dreissenidae</taxon>
        <taxon>Dreissena</taxon>
    </lineage>
</organism>
<sequence>MYSAQLPRLNKLTLTDLASVSNIRARDKFFQSIAGGDIKRNITNLDISNISFRSIDFKAFMKSGLCNSVNEVYVKHATINKLYLPQQPCSSLKVIDISDSHVSIVLSNRQSCGNICINVEELYMNGLGKYRVTPPLQDELDRDLTSCPYKIKKVSLENNLIKRLSFSVKLHNYTKKTVEWISLSENILEFLSTQFLSPLMNLQYLDISRNQLHKMQEHYEETLIKENTKMKVLKLNNNGFARIHFNMCLTNSDLLVLDLSHNNLSSLDFKIGHLTNLKVLNLSYNAIHSIDVQTMETMGQLASATNALLIDLSNMLCSCSCDDDNKETIQWIHAHLDTG</sequence>
<evidence type="ECO:0000256" key="3">
    <source>
        <dbReference type="ARBA" id="ARBA00022692"/>
    </source>
</evidence>
<accession>A0A9D4KV91</accession>
<evidence type="ECO:0000256" key="6">
    <source>
        <dbReference type="ARBA" id="ARBA00022989"/>
    </source>
</evidence>
<dbReference type="GO" id="GO:0002224">
    <property type="term" value="P:toll-like receptor signaling pathway"/>
    <property type="evidence" value="ECO:0007669"/>
    <property type="project" value="TreeGrafter"/>
</dbReference>
<evidence type="ECO:0000256" key="4">
    <source>
        <dbReference type="ARBA" id="ARBA00022729"/>
    </source>
</evidence>
<dbReference type="InterPro" id="IPR032675">
    <property type="entry name" value="LRR_dom_sf"/>
</dbReference>
<keyword evidence="8" id="KW-0472">Membrane</keyword>
<keyword evidence="5" id="KW-0677">Repeat</keyword>
<dbReference type="SUPFAM" id="SSF52058">
    <property type="entry name" value="L domain-like"/>
    <property type="match status" value="1"/>
</dbReference>